<evidence type="ECO:0000256" key="3">
    <source>
        <dbReference type="PIRSR" id="PIRSR606689-1"/>
    </source>
</evidence>
<dbReference type="GO" id="GO:0005525">
    <property type="term" value="F:GTP binding"/>
    <property type="evidence" value="ECO:0007669"/>
    <property type="project" value="UniProtKB-KW"/>
</dbReference>
<dbReference type="InterPro" id="IPR027417">
    <property type="entry name" value="P-loop_NTPase"/>
</dbReference>
<organism evidence="4 5">
    <name type="scientific">Achlya hypogyna</name>
    <name type="common">Oomycete</name>
    <name type="synonym">Protoachlya hypogyna</name>
    <dbReference type="NCBI Taxonomy" id="1202772"/>
    <lineage>
        <taxon>Eukaryota</taxon>
        <taxon>Sar</taxon>
        <taxon>Stramenopiles</taxon>
        <taxon>Oomycota</taxon>
        <taxon>Saprolegniomycetes</taxon>
        <taxon>Saprolegniales</taxon>
        <taxon>Achlyaceae</taxon>
        <taxon>Achlya</taxon>
    </lineage>
</organism>
<keyword evidence="1 3" id="KW-0547">Nucleotide-binding</keyword>
<sequence length="208" mass="22894">MGLVPSMIHSPQLQRALLLGHDGEKKASLLEHWRAMTRSFASGCNCFCIENTEIAVWDVAGQESTSWDTCLTGADAIIWLLDAADKEGLRYARNALHTAFSPRSVAHRINCLVLVNTPDPLEGSLCAEIMDVLELDEIFGFWSVVACSVTTGDGLREGLVWLAHPYAHAPVEYQVSLAFEDGIDDNEDWIYLGHLPGTLYSDVSLTDD</sequence>
<comment type="caution">
    <text evidence="4">The sequence shown here is derived from an EMBL/GenBank/DDBJ whole genome shotgun (WGS) entry which is preliminary data.</text>
</comment>
<dbReference type="Proteomes" id="UP000243579">
    <property type="component" value="Unassembled WGS sequence"/>
</dbReference>
<feature type="binding site" evidence="3">
    <location>
        <position position="61"/>
    </location>
    <ligand>
        <name>GTP</name>
        <dbReference type="ChEBI" id="CHEBI:37565"/>
    </ligand>
</feature>
<name>A0A1V9Z8G1_ACHHY</name>
<reference evidence="4 5" key="1">
    <citation type="journal article" date="2014" name="Genome Biol. Evol.">
        <title>The secreted proteins of Achlya hypogyna and Thraustotheca clavata identify the ancestral oomycete secretome and reveal gene acquisitions by horizontal gene transfer.</title>
        <authorList>
            <person name="Misner I."/>
            <person name="Blouin N."/>
            <person name="Leonard G."/>
            <person name="Richards T.A."/>
            <person name="Lane C.E."/>
        </authorList>
    </citation>
    <scope>NUCLEOTIDE SEQUENCE [LARGE SCALE GENOMIC DNA]</scope>
    <source>
        <strain evidence="4 5">ATCC 48635</strain>
    </source>
</reference>
<dbReference type="Gene3D" id="3.40.50.300">
    <property type="entry name" value="P-loop containing nucleotide triphosphate hydrolases"/>
    <property type="match status" value="1"/>
</dbReference>
<feature type="binding site" evidence="3">
    <location>
        <begin position="116"/>
        <end position="119"/>
    </location>
    <ligand>
        <name>GTP</name>
        <dbReference type="ChEBI" id="CHEBI:37565"/>
    </ligand>
</feature>
<dbReference type="STRING" id="1202772.A0A1V9Z8G1"/>
<dbReference type="SUPFAM" id="SSF52540">
    <property type="entry name" value="P-loop containing nucleoside triphosphate hydrolases"/>
    <property type="match status" value="1"/>
</dbReference>
<evidence type="ECO:0000313" key="4">
    <source>
        <dbReference type="EMBL" id="OQR94283.1"/>
    </source>
</evidence>
<evidence type="ECO:0000256" key="1">
    <source>
        <dbReference type="ARBA" id="ARBA00022741"/>
    </source>
</evidence>
<dbReference type="Pfam" id="PF00025">
    <property type="entry name" value="Arf"/>
    <property type="match status" value="1"/>
</dbReference>
<accession>A0A1V9Z8G1</accession>
<protein>
    <submittedName>
        <fullName evidence="4">Uncharacterized protein</fullName>
    </submittedName>
</protein>
<evidence type="ECO:0000313" key="5">
    <source>
        <dbReference type="Proteomes" id="UP000243579"/>
    </source>
</evidence>
<keyword evidence="2 3" id="KW-0342">GTP-binding</keyword>
<dbReference type="SMART" id="SM00177">
    <property type="entry name" value="ARF"/>
    <property type="match status" value="1"/>
</dbReference>
<evidence type="ECO:0000256" key="2">
    <source>
        <dbReference type="ARBA" id="ARBA00023134"/>
    </source>
</evidence>
<keyword evidence="5" id="KW-1185">Reference proteome</keyword>
<gene>
    <name evidence="4" type="ORF">ACHHYP_01579</name>
</gene>
<dbReference type="PANTHER" id="PTHR11711">
    <property type="entry name" value="ADP RIBOSYLATION FACTOR-RELATED"/>
    <property type="match status" value="1"/>
</dbReference>
<dbReference type="EMBL" id="JNBR01000367">
    <property type="protein sequence ID" value="OQR94283.1"/>
    <property type="molecule type" value="Genomic_DNA"/>
</dbReference>
<dbReference type="AlphaFoldDB" id="A0A1V9Z8G1"/>
<dbReference type="InterPro" id="IPR024156">
    <property type="entry name" value="Small_GTPase_ARF"/>
</dbReference>
<proteinExistence type="predicted"/>
<dbReference type="InterPro" id="IPR006689">
    <property type="entry name" value="Small_GTPase_ARF/SAR"/>
</dbReference>
<dbReference type="GO" id="GO:0003924">
    <property type="term" value="F:GTPase activity"/>
    <property type="evidence" value="ECO:0007669"/>
    <property type="project" value="InterPro"/>
</dbReference>